<dbReference type="PIRSF" id="PIRSF016184">
    <property type="entry name" value="PhzC_PhzF"/>
    <property type="match status" value="1"/>
</dbReference>
<evidence type="ECO:0000256" key="1">
    <source>
        <dbReference type="PIRSR" id="PIRSR016184-1"/>
    </source>
</evidence>
<dbReference type="EMBL" id="KN832879">
    <property type="protein sequence ID" value="KIM99136.1"/>
    <property type="molecule type" value="Genomic_DNA"/>
</dbReference>
<reference evidence="3" key="2">
    <citation type="submission" date="2015-01" db="EMBL/GenBank/DDBJ databases">
        <title>Evolutionary Origins and Diversification of the Mycorrhizal Mutualists.</title>
        <authorList>
            <consortium name="DOE Joint Genome Institute"/>
            <consortium name="Mycorrhizal Genomics Consortium"/>
            <person name="Kohler A."/>
            <person name="Kuo A."/>
            <person name="Nagy L.G."/>
            <person name="Floudas D."/>
            <person name="Copeland A."/>
            <person name="Barry K.W."/>
            <person name="Cichocki N."/>
            <person name="Veneault-Fourrey C."/>
            <person name="LaButti K."/>
            <person name="Lindquist E.A."/>
            <person name="Lipzen A."/>
            <person name="Lundell T."/>
            <person name="Morin E."/>
            <person name="Murat C."/>
            <person name="Riley R."/>
            <person name="Ohm R."/>
            <person name="Sun H."/>
            <person name="Tunlid A."/>
            <person name="Henrissat B."/>
            <person name="Grigoriev I.V."/>
            <person name="Hibbett D.S."/>
            <person name="Martin F."/>
        </authorList>
    </citation>
    <scope>NUCLEOTIDE SEQUENCE [LARGE SCALE GENOMIC DNA]</scope>
    <source>
        <strain evidence="3">Zn</strain>
    </source>
</reference>
<dbReference type="PANTHER" id="PTHR13774:SF32">
    <property type="entry name" value="ANTISENSE-ENHANCING SEQUENCE 1"/>
    <property type="match status" value="1"/>
</dbReference>
<dbReference type="GO" id="GO:0005737">
    <property type="term" value="C:cytoplasm"/>
    <property type="evidence" value="ECO:0007669"/>
    <property type="project" value="TreeGrafter"/>
</dbReference>
<dbReference type="FunCoup" id="A0A0C3H9X9">
    <property type="interactions" value="164"/>
</dbReference>
<name>A0A0C3H9X9_OIDMZ</name>
<dbReference type="AlphaFoldDB" id="A0A0C3H9X9"/>
<organism evidence="2 3">
    <name type="scientific">Oidiodendron maius (strain Zn)</name>
    <dbReference type="NCBI Taxonomy" id="913774"/>
    <lineage>
        <taxon>Eukaryota</taxon>
        <taxon>Fungi</taxon>
        <taxon>Dikarya</taxon>
        <taxon>Ascomycota</taxon>
        <taxon>Pezizomycotina</taxon>
        <taxon>Leotiomycetes</taxon>
        <taxon>Leotiomycetes incertae sedis</taxon>
        <taxon>Myxotrichaceae</taxon>
        <taxon>Oidiodendron</taxon>
    </lineage>
</organism>
<evidence type="ECO:0008006" key="4">
    <source>
        <dbReference type="Google" id="ProtNLM"/>
    </source>
</evidence>
<dbReference type="SUPFAM" id="SSF54506">
    <property type="entry name" value="Diaminopimelate epimerase-like"/>
    <property type="match status" value="1"/>
</dbReference>
<evidence type="ECO:0000313" key="3">
    <source>
        <dbReference type="Proteomes" id="UP000054321"/>
    </source>
</evidence>
<dbReference type="PANTHER" id="PTHR13774">
    <property type="entry name" value="PHENAZINE BIOSYNTHESIS PROTEIN"/>
    <property type="match status" value="1"/>
</dbReference>
<dbReference type="Gene3D" id="3.10.310.10">
    <property type="entry name" value="Diaminopimelate Epimerase, Chain A, domain 1"/>
    <property type="match status" value="2"/>
</dbReference>
<dbReference type="OrthoDB" id="75169at2759"/>
<reference evidence="2 3" key="1">
    <citation type="submission" date="2014-04" db="EMBL/GenBank/DDBJ databases">
        <authorList>
            <consortium name="DOE Joint Genome Institute"/>
            <person name="Kuo A."/>
            <person name="Martino E."/>
            <person name="Perotto S."/>
            <person name="Kohler A."/>
            <person name="Nagy L.G."/>
            <person name="Floudas D."/>
            <person name="Copeland A."/>
            <person name="Barry K.W."/>
            <person name="Cichocki N."/>
            <person name="Veneault-Fourrey C."/>
            <person name="LaButti K."/>
            <person name="Lindquist E.A."/>
            <person name="Lipzen A."/>
            <person name="Lundell T."/>
            <person name="Morin E."/>
            <person name="Murat C."/>
            <person name="Sun H."/>
            <person name="Tunlid A."/>
            <person name="Henrissat B."/>
            <person name="Grigoriev I.V."/>
            <person name="Hibbett D.S."/>
            <person name="Martin F."/>
            <person name="Nordberg H.P."/>
            <person name="Cantor M.N."/>
            <person name="Hua S.X."/>
        </authorList>
    </citation>
    <scope>NUCLEOTIDE SEQUENCE [LARGE SCALE GENOMIC DNA]</scope>
    <source>
        <strain evidence="2 3">Zn</strain>
    </source>
</reference>
<dbReference type="InParanoid" id="A0A0C3H9X9"/>
<keyword evidence="3" id="KW-1185">Reference proteome</keyword>
<sequence length="330" mass="35546">MPRYLDFVTLDVFTADPFAGNPLAVVLLPDDSSEISQRQKQEIAREFNYWETIFIHAANASSPTKRTIDIFMTDRELPFAGHPVIGAASWLLCLSKKEHQGAAVDAIVTKAGHIPLFSSATSAGVVSAKIPHDVRIHRARFPLSELLRLHPSLSSAFSENGGSKIKDFPVFSIVKGVSQVLVDLPNLAALDSLSPAVGGETIPTTSAANGGYLDEGWDGAGLTVPYFYVRDVWDEATKAHVIRSRMLCGALEDPATGSAASALASYLSLVDAKSLGSYDYDIIQGVEMSRRSDIGVKVILAEDGKKITSIELRGKAVKISEGKFLVKDEV</sequence>
<accession>A0A0C3H9X9</accession>
<gene>
    <name evidence="2" type="ORF">OIDMADRAFT_146759</name>
</gene>
<evidence type="ECO:0000313" key="2">
    <source>
        <dbReference type="EMBL" id="KIM99136.1"/>
    </source>
</evidence>
<proteinExistence type="predicted"/>
<dbReference type="STRING" id="913774.A0A0C3H9X9"/>
<protein>
    <recommendedName>
        <fullName evidence="4">Phenazine biosynthesis PhzC/PhzF protein</fullName>
    </recommendedName>
</protein>
<dbReference type="Pfam" id="PF02567">
    <property type="entry name" value="PhzC-PhzF"/>
    <property type="match status" value="1"/>
</dbReference>
<dbReference type="HOGENOM" id="CLU_048756_1_0_1"/>
<dbReference type="GO" id="GO:0016853">
    <property type="term" value="F:isomerase activity"/>
    <property type="evidence" value="ECO:0007669"/>
    <property type="project" value="TreeGrafter"/>
</dbReference>
<feature type="active site" evidence="1">
    <location>
        <position position="51"/>
    </location>
</feature>
<dbReference type="Proteomes" id="UP000054321">
    <property type="component" value="Unassembled WGS sequence"/>
</dbReference>
<dbReference type="InterPro" id="IPR003719">
    <property type="entry name" value="Phenazine_PhzF-like"/>
</dbReference>